<dbReference type="OrthoDB" id="5705574at2"/>
<dbReference type="SUPFAM" id="SSF56601">
    <property type="entry name" value="beta-lactamase/transpeptidase-like"/>
    <property type="match status" value="1"/>
</dbReference>
<gene>
    <name evidence="2" type="ORF">BBI10_24745</name>
</gene>
<organism evidence="2 3">
    <name type="scientific">Pseudomonas graminis</name>
    <dbReference type="NCBI Taxonomy" id="158627"/>
    <lineage>
        <taxon>Bacteria</taxon>
        <taxon>Pseudomonadati</taxon>
        <taxon>Pseudomonadota</taxon>
        <taxon>Gammaproteobacteria</taxon>
        <taxon>Pseudomonadales</taxon>
        <taxon>Pseudomonadaceae</taxon>
        <taxon>Pseudomonas</taxon>
    </lineage>
</organism>
<feature type="domain" description="Beta-lactamase-related" evidence="1">
    <location>
        <begin position="17"/>
        <end position="371"/>
    </location>
</feature>
<keyword evidence="2" id="KW-0378">Hydrolase</keyword>
<evidence type="ECO:0000313" key="2">
    <source>
        <dbReference type="EMBL" id="OCX11705.1"/>
    </source>
</evidence>
<comment type="caution">
    <text evidence="2">The sequence shown here is derived from an EMBL/GenBank/DDBJ whole genome shotgun (WGS) entry which is preliminary data.</text>
</comment>
<dbReference type="RefSeq" id="WP_065993207.1">
    <property type="nucleotide sequence ID" value="NZ_MDEN01000069.1"/>
</dbReference>
<accession>A0A1C2DAI9</accession>
<evidence type="ECO:0000259" key="1">
    <source>
        <dbReference type="Pfam" id="PF00144"/>
    </source>
</evidence>
<dbReference type="Proteomes" id="UP000095143">
    <property type="component" value="Unassembled WGS sequence"/>
</dbReference>
<evidence type="ECO:0000313" key="3">
    <source>
        <dbReference type="Proteomes" id="UP000095143"/>
    </source>
</evidence>
<dbReference type="AlphaFoldDB" id="A0A1C2DAI9"/>
<dbReference type="STRING" id="158627.BW687_01260"/>
<dbReference type="InterPro" id="IPR052907">
    <property type="entry name" value="Beta-lactamase/esterase"/>
</dbReference>
<dbReference type="EMBL" id="MDEN01000069">
    <property type="protein sequence ID" value="OCX11705.1"/>
    <property type="molecule type" value="Genomic_DNA"/>
</dbReference>
<dbReference type="GO" id="GO:0016787">
    <property type="term" value="F:hydrolase activity"/>
    <property type="evidence" value="ECO:0007669"/>
    <property type="project" value="UniProtKB-KW"/>
</dbReference>
<dbReference type="Pfam" id="PF00144">
    <property type="entry name" value="Beta-lactamase"/>
    <property type="match status" value="1"/>
</dbReference>
<dbReference type="PANTHER" id="PTHR43319">
    <property type="entry name" value="BETA-LACTAMASE-RELATED"/>
    <property type="match status" value="1"/>
</dbReference>
<dbReference type="InterPro" id="IPR012338">
    <property type="entry name" value="Beta-lactam/transpept-like"/>
</dbReference>
<reference evidence="2 3" key="1">
    <citation type="submission" date="2016-08" db="EMBL/GenBank/DDBJ databases">
        <title>Whole genome sequence of Pseudomonas graminis strain UASWS1507, a potential biological control agent for agriculture.</title>
        <authorList>
            <person name="Crovadore J."/>
            <person name="Calmin G."/>
            <person name="Chablais R."/>
            <person name="Cochard B."/>
            <person name="Lefort F."/>
        </authorList>
    </citation>
    <scope>NUCLEOTIDE SEQUENCE [LARGE SCALE GENOMIC DNA]</scope>
    <source>
        <strain evidence="2 3">UASWS1507</strain>
    </source>
</reference>
<proteinExistence type="predicted"/>
<dbReference type="Gene3D" id="3.40.710.10">
    <property type="entry name" value="DD-peptidase/beta-lactamase superfamily"/>
    <property type="match status" value="1"/>
</dbReference>
<name>A0A1C2DAI9_9PSED</name>
<sequence length="382" mass="41291">MQIQGHFELQFEAVRDAFAALFDDPQERGAALCVQIGGETVLDLWAGTADKDGGEVWHSDTLANLFSCTKTFTAVTALQLVGEGKLNLDEPVARLWPEFAANGKQSITLRQLLCHQAGLPAIREILPAEALYDWQAMTSVLAAEEPWWTPGQGHGYAAITYGWLVGEMIRRADGRGPGESIAARISRPLGLDFHVGLANEEFHRVAHIARGKGNVGDEAAQRLLQTTMREPASMTARAFTNPPSIMTSTNKPEWRRMQQPAANGHGNARSLAGFYSGLLDGSLLDGDLLNELTREHSIGQDKTLLTQTRFGLGCMLDQPTVPNATFGLGAKAFGHPGAGGSVGFADPERDVAFGFVTNTLGPYVLMDPRAQQLVRVLGECLQ</sequence>
<dbReference type="InterPro" id="IPR001466">
    <property type="entry name" value="Beta-lactam-related"/>
</dbReference>
<dbReference type="PANTHER" id="PTHR43319:SF3">
    <property type="entry name" value="BETA-LACTAMASE-RELATED DOMAIN-CONTAINING PROTEIN"/>
    <property type="match status" value="1"/>
</dbReference>
<protein>
    <submittedName>
        <fullName evidence="2">EstA family serine hydrolase</fullName>
    </submittedName>
</protein>